<reference evidence="5 6" key="1">
    <citation type="submission" date="2018-07" db="EMBL/GenBank/DDBJ databases">
        <title>The complete nuclear genome of the prasinophyte Chloropicon primus (CCMP1205).</title>
        <authorList>
            <person name="Pombert J.-F."/>
            <person name="Otis C."/>
            <person name="Turmel M."/>
            <person name="Lemieux C."/>
        </authorList>
    </citation>
    <scope>NUCLEOTIDE SEQUENCE [LARGE SCALE GENOMIC DNA]</scope>
    <source>
        <strain evidence="5 6">CCMP1205</strain>
    </source>
</reference>
<feature type="region of interest" description="Disordered" evidence="3">
    <location>
        <begin position="96"/>
        <end position="115"/>
    </location>
</feature>
<dbReference type="SUPFAM" id="SSF54928">
    <property type="entry name" value="RNA-binding domain, RBD"/>
    <property type="match status" value="1"/>
</dbReference>
<protein>
    <submittedName>
        <fullName evidence="5">RNA-binding protein</fullName>
    </submittedName>
</protein>
<feature type="domain" description="RRM" evidence="4">
    <location>
        <begin position="392"/>
        <end position="488"/>
    </location>
</feature>
<dbReference type="CDD" id="cd12531">
    <property type="entry name" value="RRM3_MEI2_like"/>
    <property type="match status" value="1"/>
</dbReference>
<dbReference type="InterPro" id="IPR034454">
    <property type="entry name" value="MEI2-like_RRM3"/>
</dbReference>
<dbReference type="PROSITE" id="PS50102">
    <property type="entry name" value="RRM"/>
    <property type="match status" value="1"/>
</dbReference>
<feature type="compositionally biased region" description="Basic and acidic residues" evidence="3">
    <location>
        <begin position="25"/>
        <end position="44"/>
    </location>
</feature>
<dbReference type="InterPro" id="IPR035979">
    <property type="entry name" value="RBD_domain_sf"/>
</dbReference>
<evidence type="ECO:0000313" key="5">
    <source>
        <dbReference type="EMBL" id="QDZ17919.1"/>
    </source>
</evidence>
<dbReference type="InterPro" id="IPR007201">
    <property type="entry name" value="Mei2-like_Rrm_C"/>
</dbReference>
<dbReference type="InterPro" id="IPR000504">
    <property type="entry name" value="RRM_dom"/>
</dbReference>
<feature type="compositionally biased region" description="Basic and acidic residues" evidence="3">
    <location>
        <begin position="358"/>
        <end position="369"/>
    </location>
</feature>
<dbReference type="OrthoDB" id="417481at2759"/>
<dbReference type="EMBL" id="CP031034">
    <property type="protein sequence ID" value="QDZ17919.1"/>
    <property type="molecule type" value="Genomic_DNA"/>
</dbReference>
<feature type="region of interest" description="Disordered" evidence="3">
    <location>
        <begin position="25"/>
        <end position="61"/>
    </location>
</feature>
<evidence type="ECO:0000256" key="2">
    <source>
        <dbReference type="PROSITE-ProRule" id="PRU00176"/>
    </source>
</evidence>
<gene>
    <name evidence="5" type="ORF">A3770_01p04370</name>
</gene>
<dbReference type="AlphaFoldDB" id="A0A5B8MC61"/>
<dbReference type="Gene3D" id="3.30.70.330">
    <property type="match status" value="1"/>
</dbReference>
<evidence type="ECO:0000256" key="3">
    <source>
        <dbReference type="SAM" id="MobiDB-lite"/>
    </source>
</evidence>
<sequence length="506" mass="55622">MCRVDNLRLGGSEGSPVDLAALAKERREGEGEVRALEPEGKPLESAEEAAPELEKSSEEFEGEAVVLSASLDSSSNEASALTGLLDANFRSMSLEEDAEDSVKSPLGSEEGDLTQPKISGATRTIVLYNVAPSIGDVELCDWAEKYGSLRAFDTSGRMAGGWVSLSFYDLRHAVLASEGFAGQGENPTPVSFSVAYASVPPNVSDGIILHDSLSLAGKSLIEWKELLLKFLAFGDVNYLTAVEKFSHGESCLVEYFDLRDSQKALENLSASGVLGEMASVAPILSSVGQNQAAVMYPQYMQPCAYGGAPNEYWMGQEMYMNAPNALYGANPGNAYSSSGKVTYMFIQQPAAQSPTKESGGRYRKADSRRNKSDPIFAFDVEEAKAGGEKARTTIMIKNIPNKYNQEMLLNVLEAKYVGQYDFFYLPIDFKNKCNLGYAFVNFVESKDALRFYQEFHRQKWSDFNSKKVCEITYARVQGKKALVEHFKNSKFPCQDPAFLPVILDRY</sequence>
<dbReference type="GO" id="GO:0003723">
    <property type="term" value="F:RNA binding"/>
    <property type="evidence" value="ECO:0007669"/>
    <property type="project" value="UniProtKB-UniRule"/>
</dbReference>
<evidence type="ECO:0000259" key="4">
    <source>
        <dbReference type="PROSITE" id="PS50102"/>
    </source>
</evidence>
<keyword evidence="6" id="KW-1185">Reference proteome</keyword>
<name>A0A5B8MC61_9CHLO</name>
<dbReference type="Proteomes" id="UP000316726">
    <property type="component" value="Chromosome 1"/>
</dbReference>
<evidence type="ECO:0000256" key="1">
    <source>
        <dbReference type="ARBA" id="ARBA00022884"/>
    </source>
</evidence>
<organism evidence="5 6">
    <name type="scientific">Chloropicon primus</name>
    <dbReference type="NCBI Taxonomy" id="1764295"/>
    <lineage>
        <taxon>Eukaryota</taxon>
        <taxon>Viridiplantae</taxon>
        <taxon>Chlorophyta</taxon>
        <taxon>Chloropicophyceae</taxon>
        <taxon>Chloropicales</taxon>
        <taxon>Chloropicaceae</taxon>
        <taxon>Chloropicon</taxon>
    </lineage>
</organism>
<dbReference type="InterPro" id="IPR012677">
    <property type="entry name" value="Nucleotide-bd_a/b_plait_sf"/>
</dbReference>
<evidence type="ECO:0000313" key="6">
    <source>
        <dbReference type="Proteomes" id="UP000316726"/>
    </source>
</evidence>
<accession>A0A5B8MC61</accession>
<dbReference type="Pfam" id="PF04059">
    <property type="entry name" value="RRM_2"/>
    <property type="match status" value="1"/>
</dbReference>
<keyword evidence="1 2" id="KW-0694">RNA-binding</keyword>
<proteinExistence type="predicted"/>
<dbReference type="PANTHER" id="PTHR23189">
    <property type="entry name" value="RNA RECOGNITION MOTIF-CONTAINING"/>
    <property type="match status" value="1"/>
</dbReference>
<feature type="region of interest" description="Disordered" evidence="3">
    <location>
        <begin position="349"/>
        <end position="369"/>
    </location>
</feature>